<feature type="repeat" description="CHCR" evidence="5">
    <location>
        <begin position="564"/>
        <end position="728"/>
    </location>
</feature>
<accession>A0A8D2JGQ0</accession>
<sequence>MSVKAFKLVPAIEREMLMGDKAPISIACIECCGRNLYIGTNDGSICHFLLEEKNSPADKTGFSVTRQLHKYLSVRKAVGELKAASALNRLLVLCDNTILLMNMMNLEPIPTGARIKGAVTFTLNENPVSGDPFCVEVCIISVKRRTIQLFMVYEDRVQIVKELSTPEQPCAVAIDGHYLCLALSTQYIILNYNTGFSQDLFPYSSEERRPIVKRIGRQEFLLAGPGGLGMFATVDGISQRAPVHWAENVIGAALCFPYVVALDEEFITVHSMLDQQQKQTLPFKDGHILQDFEGKVIVATTKGVYMLVPLPLERQIQDLLANQRVEEALVLAKGARRNVPKEKFQVMYKRILQQAGFIQFAQLQFLEAKELFRSSQLDVRELISLYPFLLPSSSSFMRSHPPLHEYADLNQLTQGDQEKIVKCKQFLMSYLSEVRSTDIANGYKEDVDTALLKLYAEANHGSLLDLLLSENFCLLPDSAAWLEKHKKFFALGLLYHANGQDAAALQLWIKIVNGDIQDSTRTDLYEYIVDFLTSCLDHELVWKYADWVLQQSEEVGVYIFTKRSMEEAQEKNSFHPDDVISCLNKYPVSLVKYLEFLVLERRIKKEKYHTHLAVLYLEEVLHLRLLGAERSEELNKTQAKLRSLLQKSDLYRVHFLLDKISGADLPMECAILYGKLEEHDKALHILVHELKDFAAAENYCVWNSESKDFPYRRKLFHMLLSAYLNSSTSEHKLVMAAVDLLNNHAAEFDAPRVLQLIPDAWSVQLLSSFLTGAVRESIHAQRMTRIALGLVKAENLTYKHEKVKLKGSPTFLSDRKLCHVCQSPFTEPAFVRYPNGIVVHTHCAASRLVNSNTNHHLPSPSGGRT</sequence>
<evidence type="ECO:0000313" key="8">
    <source>
        <dbReference type="Proteomes" id="UP000694545"/>
    </source>
</evidence>
<dbReference type="GO" id="GO:0005737">
    <property type="term" value="C:cytoplasm"/>
    <property type="evidence" value="ECO:0007669"/>
    <property type="project" value="UniProtKB-SubCell"/>
</dbReference>
<dbReference type="RefSeq" id="XP_044284666.1">
    <property type="nucleotide sequence ID" value="XM_044428731.1"/>
</dbReference>
<dbReference type="GO" id="GO:0006886">
    <property type="term" value="P:intracellular protein transport"/>
    <property type="evidence" value="ECO:0007669"/>
    <property type="project" value="UniProtKB-UniRule"/>
</dbReference>
<evidence type="ECO:0000256" key="3">
    <source>
        <dbReference type="ARBA" id="ARBA00022490"/>
    </source>
</evidence>
<dbReference type="PROSITE" id="PS50236">
    <property type="entry name" value="CHCR"/>
    <property type="match status" value="1"/>
</dbReference>
<organism evidence="7 8">
    <name type="scientific">Varanus komodoensis</name>
    <name type="common">Komodo dragon</name>
    <dbReference type="NCBI Taxonomy" id="61221"/>
    <lineage>
        <taxon>Eukaryota</taxon>
        <taxon>Metazoa</taxon>
        <taxon>Chordata</taxon>
        <taxon>Craniata</taxon>
        <taxon>Vertebrata</taxon>
        <taxon>Euteleostomi</taxon>
        <taxon>Lepidosauria</taxon>
        <taxon>Squamata</taxon>
        <taxon>Bifurcata</taxon>
        <taxon>Unidentata</taxon>
        <taxon>Episquamata</taxon>
        <taxon>Toxicofera</taxon>
        <taxon>Anguimorpha</taxon>
        <taxon>Paleoanguimorpha</taxon>
        <taxon>Varanoidea</taxon>
        <taxon>Varanidae</taxon>
        <taxon>Varanus</taxon>
    </lineage>
</organism>
<dbReference type="GO" id="GO:0016020">
    <property type="term" value="C:membrane"/>
    <property type="evidence" value="ECO:0007669"/>
    <property type="project" value="TreeGrafter"/>
</dbReference>
<dbReference type="RefSeq" id="XP_044284667.1">
    <property type="nucleotide sequence ID" value="XM_044428732.1"/>
</dbReference>
<dbReference type="InterPro" id="IPR019452">
    <property type="entry name" value="VPS39/TGF_beta_rcpt-assoc_1"/>
</dbReference>
<dbReference type="Proteomes" id="UP000694545">
    <property type="component" value="Unplaced"/>
</dbReference>
<reference evidence="7" key="2">
    <citation type="submission" date="2025-09" db="UniProtKB">
        <authorList>
            <consortium name="Ensembl"/>
        </authorList>
    </citation>
    <scope>IDENTIFICATION</scope>
</reference>
<reference evidence="7" key="1">
    <citation type="submission" date="2025-08" db="UniProtKB">
        <authorList>
            <consortium name="Ensembl"/>
        </authorList>
    </citation>
    <scope>IDENTIFICATION</scope>
</reference>
<comment type="subcellular location">
    <subcellularLocation>
        <location evidence="1">Cytoplasm</location>
    </subcellularLocation>
</comment>
<dbReference type="PANTHER" id="PTHR12894">
    <property type="entry name" value="CNH DOMAIN CONTAINING"/>
    <property type="match status" value="1"/>
</dbReference>
<dbReference type="CTD" id="9392"/>
<dbReference type="Ensembl" id="ENSVKKT00000012784.1">
    <property type="protein sequence ID" value="ENSVKKP00000012484.1"/>
    <property type="gene ID" value="ENSVKKG00000008687.1"/>
</dbReference>
<dbReference type="GO" id="GO:0034058">
    <property type="term" value="P:endosomal vesicle fusion"/>
    <property type="evidence" value="ECO:0007669"/>
    <property type="project" value="TreeGrafter"/>
</dbReference>
<name>A0A8D2JGQ0_VARKO</name>
<dbReference type="InterPro" id="IPR032914">
    <property type="entry name" value="Vam6/VPS39/TRAP1"/>
</dbReference>
<dbReference type="Pfam" id="PF10367">
    <property type="entry name" value="zf-Vps39_C"/>
    <property type="match status" value="1"/>
</dbReference>
<dbReference type="GO" id="GO:0006914">
    <property type="term" value="P:autophagy"/>
    <property type="evidence" value="ECO:0007669"/>
    <property type="project" value="TreeGrafter"/>
</dbReference>
<dbReference type="AlphaFoldDB" id="A0A8D2JGQ0"/>
<keyword evidence="8" id="KW-1185">Reference proteome</keyword>
<dbReference type="GeneID" id="123022751"/>
<dbReference type="OrthoDB" id="10258882at2759"/>
<keyword evidence="4" id="KW-0653">Protein transport</keyword>
<protein>
    <submittedName>
        <fullName evidence="7">Transforming growth factor beta receptor associated protein 1</fullName>
    </submittedName>
</protein>
<dbReference type="PANTHER" id="PTHR12894:SF27">
    <property type="entry name" value="TRANSFORMING GROWTH FACTOR-BETA RECEPTOR-ASSOCIATED PROTEIN 1"/>
    <property type="match status" value="1"/>
</dbReference>
<evidence type="ECO:0000256" key="4">
    <source>
        <dbReference type="ARBA" id="ARBA00022927"/>
    </source>
</evidence>
<evidence type="ECO:0000256" key="5">
    <source>
        <dbReference type="PROSITE-ProRule" id="PRU01006"/>
    </source>
</evidence>
<dbReference type="InterPro" id="IPR019453">
    <property type="entry name" value="VPS39/TGFA1_Znf"/>
</dbReference>
<keyword evidence="3" id="KW-0963">Cytoplasm</keyword>
<evidence type="ECO:0000256" key="1">
    <source>
        <dbReference type="ARBA" id="ARBA00004496"/>
    </source>
</evidence>
<evidence type="ECO:0000259" key="6">
    <source>
        <dbReference type="PROSITE" id="PS50219"/>
    </source>
</evidence>
<evidence type="ECO:0000313" key="7">
    <source>
        <dbReference type="Ensembl" id="ENSVKKP00000012484.1"/>
    </source>
</evidence>
<keyword evidence="2" id="KW-0813">Transport</keyword>
<dbReference type="KEGG" id="vko:123022751"/>
<evidence type="ECO:0000256" key="2">
    <source>
        <dbReference type="ARBA" id="ARBA00022448"/>
    </source>
</evidence>
<gene>
    <name evidence="7" type="primary">TGFBRAP1</name>
</gene>
<dbReference type="Pfam" id="PF10366">
    <property type="entry name" value="Vps39_1"/>
    <property type="match status" value="1"/>
</dbReference>
<dbReference type="InterPro" id="IPR001180">
    <property type="entry name" value="CNH_dom"/>
</dbReference>
<feature type="domain" description="CNH" evidence="6">
    <location>
        <begin position="23"/>
        <end position="296"/>
    </location>
</feature>
<dbReference type="Pfam" id="PF00780">
    <property type="entry name" value="CNH"/>
    <property type="match status" value="1"/>
</dbReference>
<proteinExistence type="predicted"/>
<dbReference type="PROSITE" id="PS50219">
    <property type="entry name" value="CNH"/>
    <property type="match status" value="1"/>
</dbReference>
<dbReference type="InterPro" id="IPR000547">
    <property type="entry name" value="Clathrin_H-chain/VPS_repeat"/>
</dbReference>
<dbReference type="OMA" id="MFVTSEG"/>